<comment type="similarity">
    <text evidence="1">Belongs to the ornithine cyclodeaminase/mu-crystallin family.</text>
</comment>
<dbReference type="GO" id="GO:0016491">
    <property type="term" value="F:oxidoreductase activity"/>
    <property type="evidence" value="ECO:0007669"/>
    <property type="project" value="UniProtKB-ARBA"/>
</dbReference>
<gene>
    <name evidence="2" type="ORF">M23134_05367</name>
</gene>
<dbReference type="Proteomes" id="UP000004095">
    <property type="component" value="Unassembled WGS sequence"/>
</dbReference>
<dbReference type="PIRSF" id="PIRSF001439">
    <property type="entry name" value="CryM"/>
    <property type="match status" value="1"/>
</dbReference>
<dbReference type="EMBL" id="AAWS01000008">
    <property type="protein sequence ID" value="EAY30034.1"/>
    <property type="molecule type" value="Genomic_DNA"/>
</dbReference>
<accession>A1ZHM7</accession>
<reference evidence="2 3" key="1">
    <citation type="submission" date="2007-01" db="EMBL/GenBank/DDBJ databases">
        <authorList>
            <person name="Haygood M."/>
            <person name="Podell S."/>
            <person name="Anderson C."/>
            <person name="Hopkinson B."/>
            <person name="Roe K."/>
            <person name="Barbeau K."/>
            <person name="Gaasterland T."/>
            <person name="Ferriera S."/>
            <person name="Johnson J."/>
            <person name="Kravitz S."/>
            <person name="Beeson K."/>
            <person name="Sutton G."/>
            <person name="Rogers Y.-H."/>
            <person name="Friedman R."/>
            <person name="Frazier M."/>
            <person name="Venter J.C."/>
        </authorList>
    </citation>
    <scope>NUCLEOTIDE SEQUENCE [LARGE SCALE GENOMIC DNA]</scope>
    <source>
        <strain evidence="2 3">ATCC 23134</strain>
    </source>
</reference>
<dbReference type="FunFam" id="3.40.50.720:FF:000311">
    <property type="entry name" value="Ornithine cyclodeaminase"/>
    <property type="match status" value="1"/>
</dbReference>
<dbReference type="GO" id="GO:0019752">
    <property type="term" value="P:carboxylic acid metabolic process"/>
    <property type="evidence" value="ECO:0007669"/>
    <property type="project" value="UniProtKB-ARBA"/>
</dbReference>
<dbReference type="PANTHER" id="PTHR13812">
    <property type="entry name" value="KETIMINE REDUCTASE MU-CRYSTALLIN"/>
    <property type="match status" value="1"/>
</dbReference>
<dbReference type="GO" id="GO:0005737">
    <property type="term" value="C:cytoplasm"/>
    <property type="evidence" value="ECO:0007669"/>
    <property type="project" value="TreeGrafter"/>
</dbReference>
<dbReference type="Gene3D" id="3.30.1780.10">
    <property type="entry name" value="ornithine cyclodeaminase, domain 1"/>
    <property type="match status" value="1"/>
</dbReference>
<dbReference type="OrthoDB" id="9792005at2"/>
<sequence length="327" mass="35598">MQKIRILSRHDVQTALPMADAIKAMRESFTWLYQQRAQLPPRTEMAIKDANADVLMMPVYIPDYQQMGLKIANVFRENPAQNLPLIQGLMLLINTQNGQAEAIMDSTYLTAMRTAAGSALATDVLANPDAQTLAIFGTGANAITHLEALCLVRDINKVYIFGRSLAKAQAFVQAQQAHCSALLEATDDLAALAEASIVCTTTSASTPLFDANYIQPGTHINAIGTYKPHLREVPGKLVAKSRIVVDYREACLKEAGDILMPLQEGLIDEQDVLAELGEVLTTGLTIRKSAQDITFYKSVGVGTQDLTAAHYILQKANELNLGTLLEV</sequence>
<dbReference type="eggNOG" id="COG2423">
    <property type="taxonomic scope" value="Bacteria"/>
</dbReference>
<dbReference type="Gene3D" id="3.40.50.720">
    <property type="entry name" value="NAD(P)-binding Rossmann-like Domain"/>
    <property type="match status" value="1"/>
</dbReference>
<keyword evidence="3" id="KW-1185">Reference proteome</keyword>
<dbReference type="AlphaFoldDB" id="A1ZHM7"/>
<evidence type="ECO:0000256" key="1">
    <source>
        <dbReference type="ARBA" id="ARBA00008903"/>
    </source>
</evidence>
<name>A1ZHM7_MICM2</name>
<organism evidence="2 3">
    <name type="scientific">Microscilla marina ATCC 23134</name>
    <dbReference type="NCBI Taxonomy" id="313606"/>
    <lineage>
        <taxon>Bacteria</taxon>
        <taxon>Pseudomonadati</taxon>
        <taxon>Bacteroidota</taxon>
        <taxon>Cytophagia</taxon>
        <taxon>Cytophagales</taxon>
        <taxon>Microscillaceae</taxon>
        <taxon>Microscilla</taxon>
    </lineage>
</organism>
<evidence type="ECO:0000313" key="3">
    <source>
        <dbReference type="Proteomes" id="UP000004095"/>
    </source>
</evidence>
<dbReference type="SUPFAM" id="SSF51735">
    <property type="entry name" value="NAD(P)-binding Rossmann-fold domains"/>
    <property type="match status" value="1"/>
</dbReference>
<dbReference type="Pfam" id="PF02423">
    <property type="entry name" value="OCD_Mu_crystall"/>
    <property type="match status" value="1"/>
</dbReference>
<dbReference type="InterPro" id="IPR023401">
    <property type="entry name" value="ODC_N"/>
</dbReference>
<evidence type="ECO:0000313" key="2">
    <source>
        <dbReference type="EMBL" id="EAY30034.1"/>
    </source>
</evidence>
<dbReference type="InterPro" id="IPR003462">
    <property type="entry name" value="ODC_Mu_crystall"/>
</dbReference>
<dbReference type="RefSeq" id="WP_002695564.1">
    <property type="nucleotide sequence ID" value="NZ_AAWS01000008.1"/>
</dbReference>
<protein>
    <submittedName>
        <fullName evidence="2">Ornithine cyclodeaminase/mu-crystallin family protein</fullName>
    </submittedName>
</protein>
<dbReference type="InterPro" id="IPR036291">
    <property type="entry name" value="NAD(P)-bd_dom_sf"/>
</dbReference>
<comment type="caution">
    <text evidence="2">The sequence shown here is derived from an EMBL/GenBank/DDBJ whole genome shotgun (WGS) entry which is preliminary data.</text>
</comment>
<proteinExistence type="inferred from homology"/>
<dbReference type="PANTHER" id="PTHR13812:SF19">
    <property type="entry name" value="KETIMINE REDUCTASE MU-CRYSTALLIN"/>
    <property type="match status" value="1"/>
</dbReference>